<reference evidence="2" key="1">
    <citation type="submission" date="2013-08" db="EMBL/GenBank/DDBJ databases">
        <authorList>
            <person name="Mendez C."/>
            <person name="Richter M."/>
            <person name="Ferrer M."/>
            <person name="Sanchez J."/>
        </authorList>
    </citation>
    <scope>NUCLEOTIDE SEQUENCE</scope>
</reference>
<sequence length="65" mass="6923">MLLLAGYAQLEGGWNAFAAIDVGVPARVLGLALTANTVVIVVAQLPVARVVSRMRRSRALARTYD</sequence>
<proteinExistence type="predicted"/>
<dbReference type="AlphaFoldDB" id="T1B699"/>
<accession>T1B699</accession>
<keyword evidence="1" id="KW-0472">Membrane</keyword>
<keyword evidence="1" id="KW-0812">Transmembrane</keyword>
<protein>
    <submittedName>
        <fullName evidence="2">Uncharacterized protein</fullName>
    </submittedName>
</protein>
<evidence type="ECO:0000313" key="2">
    <source>
        <dbReference type="EMBL" id="EQD48479.1"/>
    </source>
</evidence>
<gene>
    <name evidence="2" type="ORF">B1A_14033</name>
</gene>
<comment type="caution">
    <text evidence="2">The sequence shown here is derived from an EMBL/GenBank/DDBJ whole genome shotgun (WGS) entry which is preliminary data.</text>
</comment>
<reference evidence="2" key="2">
    <citation type="journal article" date="2014" name="ISME J.">
        <title>Microbial stratification in low pH oxic and suboxic macroscopic growths along an acid mine drainage.</title>
        <authorList>
            <person name="Mendez-Garcia C."/>
            <person name="Mesa V."/>
            <person name="Sprenger R.R."/>
            <person name="Richter M."/>
            <person name="Diez M.S."/>
            <person name="Solano J."/>
            <person name="Bargiela R."/>
            <person name="Golyshina O.V."/>
            <person name="Manteca A."/>
            <person name="Ramos J.L."/>
            <person name="Gallego J.R."/>
            <person name="Llorente I."/>
            <person name="Martins Dos Santos V.A."/>
            <person name="Jensen O.N."/>
            <person name="Pelaez A.I."/>
            <person name="Sanchez J."/>
            <person name="Ferrer M."/>
        </authorList>
    </citation>
    <scope>NUCLEOTIDE SEQUENCE</scope>
</reference>
<dbReference type="EMBL" id="AUZX01010286">
    <property type="protein sequence ID" value="EQD48479.1"/>
    <property type="molecule type" value="Genomic_DNA"/>
</dbReference>
<evidence type="ECO:0000256" key="1">
    <source>
        <dbReference type="SAM" id="Phobius"/>
    </source>
</evidence>
<feature type="transmembrane region" description="Helical" evidence="1">
    <location>
        <begin position="28"/>
        <end position="48"/>
    </location>
</feature>
<keyword evidence="1" id="KW-1133">Transmembrane helix</keyword>
<organism evidence="2">
    <name type="scientific">mine drainage metagenome</name>
    <dbReference type="NCBI Taxonomy" id="410659"/>
    <lineage>
        <taxon>unclassified sequences</taxon>
        <taxon>metagenomes</taxon>
        <taxon>ecological metagenomes</taxon>
    </lineage>
</organism>
<name>T1B699_9ZZZZ</name>